<dbReference type="EMBL" id="MFTT01000035">
    <property type="protein sequence ID" value="OGI69013.1"/>
    <property type="molecule type" value="Genomic_DNA"/>
</dbReference>
<feature type="region of interest" description="Disordered" evidence="2">
    <location>
        <begin position="590"/>
        <end position="619"/>
    </location>
</feature>
<dbReference type="AlphaFoldDB" id="A0A1F6VH89"/>
<gene>
    <name evidence="4" type="ORF">A2824_02530</name>
</gene>
<proteinExistence type="predicted"/>
<name>A0A1F6VH89_9BACT</name>
<evidence type="ECO:0000256" key="1">
    <source>
        <dbReference type="SAM" id="Coils"/>
    </source>
</evidence>
<evidence type="ECO:0000313" key="4">
    <source>
        <dbReference type="EMBL" id="OGI69013.1"/>
    </source>
</evidence>
<evidence type="ECO:0000259" key="3">
    <source>
        <dbReference type="Pfam" id="PF02463"/>
    </source>
</evidence>
<dbReference type="Pfam" id="PF02463">
    <property type="entry name" value="SMC_N"/>
    <property type="match status" value="1"/>
</dbReference>
<dbReference type="STRING" id="1801743.A2824_02530"/>
<dbReference type="Proteomes" id="UP000178059">
    <property type="component" value="Unassembled WGS sequence"/>
</dbReference>
<protein>
    <recommendedName>
        <fullName evidence="3">RecF/RecN/SMC N-terminal domain-containing protein</fullName>
    </recommendedName>
</protein>
<feature type="compositionally biased region" description="Acidic residues" evidence="2">
    <location>
        <begin position="600"/>
        <end position="619"/>
    </location>
</feature>
<evidence type="ECO:0000256" key="2">
    <source>
        <dbReference type="SAM" id="MobiDB-lite"/>
    </source>
</evidence>
<dbReference type="Gene3D" id="3.40.50.300">
    <property type="entry name" value="P-loop containing nucleotide triphosphate hydrolases"/>
    <property type="match status" value="2"/>
</dbReference>
<organism evidence="4 5">
    <name type="scientific">Candidatus Nomurabacteria bacterium RIFCSPHIGHO2_01_FULL_42_16</name>
    <dbReference type="NCBI Taxonomy" id="1801743"/>
    <lineage>
        <taxon>Bacteria</taxon>
        <taxon>Candidatus Nomuraibacteriota</taxon>
    </lineage>
</organism>
<evidence type="ECO:0000313" key="5">
    <source>
        <dbReference type="Proteomes" id="UP000178059"/>
    </source>
</evidence>
<comment type="caution">
    <text evidence="4">The sequence shown here is derived from an EMBL/GenBank/DDBJ whole genome shotgun (WGS) entry which is preliminary data.</text>
</comment>
<feature type="region of interest" description="Disordered" evidence="2">
    <location>
        <begin position="452"/>
        <end position="475"/>
    </location>
</feature>
<sequence length="739" mass="82763">MLKRLELTGFKSFAKKSVLELQGQITSIVGPNGSGKSNIVESIRFVLGEQSMKSLRGSSGADFIFQGSKTLSKQNRASVSVYFDNAKRTFKIDSLGKEINLDFDEIYITREVYRDGANRYLINAAETRLKDIVEMLASVNISSSGHHIISQGEADRILNASPKERREMIEDALGLKIYRYRMRESIRKIDRTKDNIKEIGILRREIAPHLNFLKKQVEKIEKAAELKSELGSLYEEYLKREEIYLAGEKKEVHLQKSALEGKLGEIEKGFSEISAVGERTESAVQKNLFAEEREVAEFRGTKDGLSRKLGRIEGLLELKESKIKMSGKCPVCGAAIVKREEDVEELAELKAGKDKIISELASLTEKEGAALNKIREFQAMIEKEKEDRAAGDVRKLELQMEKNKILSELNLIKIRSENFNRIESDFLNEIKEGSVLVGPAIMQYKSNISAAPLRSPDLSGRRGVDQSSAGADRIHQEERRKKIEKIKIRLEDMGEGGGEETLKEYDETSLRDRFLAKELEDLNKTIQSLEEILVELKAKIETEFMSGIEKINKQFQEFFQLMFGGGSASISVIEIGKKVKEELALQSLARPAEPWRSGDEALESDLDEDELAENEDEEKESEIGILINVSLPQKKVKALQALSGGERSLTSIALLFATSQVNPPPFLVLDETDAALDEANSKKYGDMLERLAKYSQLILVTHNRETMSRAGVLYGVTIGSDGASKLLSIKLEEAVVIAK</sequence>
<feature type="coiled-coil region" evidence="1">
    <location>
        <begin position="512"/>
        <end position="539"/>
    </location>
</feature>
<dbReference type="SUPFAM" id="SSF52540">
    <property type="entry name" value="P-loop containing nucleoside triphosphate hydrolases"/>
    <property type="match status" value="1"/>
</dbReference>
<keyword evidence="1" id="KW-0175">Coiled coil</keyword>
<dbReference type="InterPro" id="IPR003395">
    <property type="entry name" value="RecF/RecN/SMC_N"/>
</dbReference>
<accession>A0A1F6VH89</accession>
<dbReference type="PANTHER" id="PTHR43977">
    <property type="entry name" value="STRUCTURAL MAINTENANCE OF CHROMOSOMES PROTEIN 3"/>
    <property type="match status" value="1"/>
</dbReference>
<reference evidence="4 5" key="1">
    <citation type="journal article" date="2016" name="Nat. Commun.">
        <title>Thousands of microbial genomes shed light on interconnected biogeochemical processes in an aquifer system.</title>
        <authorList>
            <person name="Anantharaman K."/>
            <person name="Brown C.T."/>
            <person name="Hug L.A."/>
            <person name="Sharon I."/>
            <person name="Castelle C.J."/>
            <person name="Probst A.J."/>
            <person name="Thomas B.C."/>
            <person name="Singh A."/>
            <person name="Wilkins M.J."/>
            <person name="Karaoz U."/>
            <person name="Brodie E.L."/>
            <person name="Williams K.H."/>
            <person name="Hubbard S.S."/>
            <person name="Banfield J.F."/>
        </authorList>
    </citation>
    <scope>NUCLEOTIDE SEQUENCE [LARGE SCALE GENOMIC DNA]</scope>
</reference>
<feature type="domain" description="RecF/RecN/SMC N-terminal" evidence="3">
    <location>
        <begin position="1"/>
        <end position="724"/>
    </location>
</feature>
<dbReference type="InterPro" id="IPR027417">
    <property type="entry name" value="P-loop_NTPase"/>
</dbReference>